<dbReference type="GO" id="GO:0004180">
    <property type="term" value="F:carboxypeptidase activity"/>
    <property type="evidence" value="ECO:0007669"/>
    <property type="project" value="UniProtKB-KW"/>
</dbReference>
<dbReference type="PANTHER" id="PTHR11010:SF117">
    <property type="entry name" value="SERINE PROTEASE 16"/>
    <property type="match status" value="1"/>
</dbReference>
<evidence type="ECO:0000256" key="3">
    <source>
        <dbReference type="ARBA" id="ARBA00022729"/>
    </source>
</evidence>
<reference evidence="6" key="1">
    <citation type="submission" date="2021-12" db="EMBL/GenBank/DDBJ databases">
        <authorList>
            <person name="Zaccaron A."/>
            <person name="Stergiopoulos I."/>
        </authorList>
    </citation>
    <scope>NUCLEOTIDE SEQUENCE</scope>
    <source>
        <strain evidence="6">Race5_Kim</strain>
    </source>
</reference>
<dbReference type="GO" id="GO:0070008">
    <property type="term" value="F:serine-type exopeptidase activity"/>
    <property type="evidence" value="ECO:0007669"/>
    <property type="project" value="InterPro"/>
</dbReference>
<sequence length="544" mass="61512">MYASSVFFESWRISSSDLGFDYAEHKHPITTLAKRAGEDPLQILYPEHWIDVPVDHFQNETKYEPHDHTTFQLRYWFDAQHYQPGGPVFVLQSGETSGTDRLPFLQKGIVAQITKATNGLGVILEHRYYGTSFPVKNLTTENFRFLTTAQAMADMAYFAQNVEFPGVKGNLTSDKVPWIAYGGSYAGAFVAFLRKQYPDVYWGAISSSGVTEAIWDYWQYYQPIIEHAPQHCIATQRDLISVVDGILIGKNSTDLPMQLKAAFDVADLTYDVDFANYLGSAISWQSLNWDPAVSSDSFYRYCNNITSAEALYPGLESRRSNVTNLIDESGASTNKSLETAMLNMIGYFNTSFLASCDGTADSCFGRHNQTYYDLTTIEDANYKSWPYQYCTEWGFLQTGNTPPEYGAPIVSRLMTLEDQSLICRAAFNITTPPDISTVNKYGGYNISYPRLAIVDGDWDPWKPSTPHGFEFGAKERMSTASEPFILIAEAVHHWDENGLFPNETTATLPPHRIVDVQAQELQFVQEWLLAWEQACMVEGRWELL</sequence>
<organism evidence="6 7">
    <name type="scientific">Passalora fulva</name>
    <name type="common">Tomato leaf mold</name>
    <name type="synonym">Cladosporium fulvum</name>
    <dbReference type="NCBI Taxonomy" id="5499"/>
    <lineage>
        <taxon>Eukaryota</taxon>
        <taxon>Fungi</taxon>
        <taxon>Dikarya</taxon>
        <taxon>Ascomycota</taxon>
        <taxon>Pezizomycotina</taxon>
        <taxon>Dothideomycetes</taxon>
        <taxon>Dothideomycetidae</taxon>
        <taxon>Mycosphaerellales</taxon>
        <taxon>Mycosphaerellaceae</taxon>
        <taxon>Fulvia</taxon>
    </lineage>
</organism>
<dbReference type="KEGG" id="ffu:CLAFUR5_00131"/>
<keyword evidence="4" id="KW-0378">Hydrolase</keyword>
<dbReference type="Gene3D" id="3.40.50.1820">
    <property type="entry name" value="alpha/beta hydrolase"/>
    <property type="match status" value="2"/>
</dbReference>
<dbReference type="EMBL" id="CP090163">
    <property type="protein sequence ID" value="UJO12354.1"/>
    <property type="molecule type" value="Genomic_DNA"/>
</dbReference>
<reference evidence="6" key="2">
    <citation type="journal article" date="2022" name="Microb. Genom.">
        <title>A chromosome-scale genome assembly of the tomato pathogen Cladosporium fulvum reveals a compartmentalized genome architecture and the presence of a dispensable chromosome.</title>
        <authorList>
            <person name="Zaccaron A.Z."/>
            <person name="Chen L.H."/>
            <person name="Samaras A."/>
            <person name="Stergiopoulos I."/>
        </authorList>
    </citation>
    <scope>NUCLEOTIDE SEQUENCE</scope>
    <source>
        <strain evidence="6">Race5_Kim</strain>
    </source>
</reference>
<keyword evidence="2" id="KW-0645">Protease</keyword>
<dbReference type="Proteomes" id="UP000756132">
    <property type="component" value="Chromosome 1"/>
</dbReference>
<keyword evidence="6" id="KW-0121">Carboxypeptidase</keyword>
<dbReference type="Pfam" id="PF05577">
    <property type="entry name" value="Peptidase_S28"/>
    <property type="match status" value="1"/>
</dbReference>
<dbReference type="FunFam" id="3.40.50.1820:FF:000251">
    <property type="entry name" value="Extracelular serine carboxypeptidase, putative"/>
    <property type="match status" value="1"/>
</dbReference>
<comment type="similarity">
    <text evidence="1">Belongs to the peptidase S28 family.</text>
</comment>
<dbReference type="InterPro" id="IPR029058">
    <property type="entry name" value="AB_hydrolase_fold"/>
</dbReference>
<evidence type="ECO:0000256" key="4">
    <source>
        <dbReference type="ARBA" id="ARBA00022801"/>
    </source>
</evidence>
<dbReference type="AlphaFoldDB" id="A0A9Q8L7W6"/>
<proteinExistence type="inferred from homology"/>
<dbReference type="GO" id="GO:0008239">
    <property type="term" value="F:dipeptidyl-peptidase activity"/>
    <property type="evidence" value="ECO:0007669"/>
    <property type="project" value="TreeGrafter"/>
</dbReference>
<keyword evidence="5" id="KW-0325">Glycoprotein</keyword>
<dbReference type="InterPro" id="IPR008758">
    <property type="entry name" value="Peptidase_S28"/>
</dbReference>
<evidence type="ECO:0000313" key="6">
    <source>
        <dbReference type="EMBL" id="UJO12354.1"/>
    </source>
</evidence>
<evidence type="ECO:0000256" key="5">
    <source>
        <dbReference type="ARBA" id="ARBA00023180"/>
    </source>
</evidence>
<dbReference type="GeneID" id="71980009"/>
<evidence type="ECO:0000313" key="7">
    <source>
        <dbReference type="Proteomes" id="UP000756132"/>
    </source>
</evidence>
<dbReference type="SUPFAM" id="SSF53474">
    <property type="entry name" value="alpha/beta-Hydrolases"/>
    <property type="match status" value="1"/>
</dbReference>
<gene>
    <name evidence="6" type="ORF">CLAFUR5_00131</name>
</gene>
<protein>
    <submittedName>
        <fullName evidence="6">Extracellular serine carboxypeptidase</fullName>
    </submittedName>
</protein>
<dbReference type="GO" id="GO:0006508">
    <property type="term" value="P:proteolysis"/>
    <property type="evidence" value="ECO:0007669"/>
    <property type="project" value="UniProtKB-KW"/>
</dbReference>
<accession>A0A9Q8L7W6</accession>
<dbReference type="RefSeq" id="XP_047756720.1">
    <property type="nucleotide sequence ID" value="XM_047899279.1"/>
</dbReference>
<evidence type="ECO:0000256" key="1">
    <source>
        <dbReference type="ARBA" id="ARBA00011079"/>
    </source>
</evidence>
<dbReference type="PANTHER" id="PTHR11010">
    <property type="entry name" value="PROTEASE S28 PRO-X CARBOXYPEPTIDASE-RELATED"/>
    <property type="match status" value="1"/>
</dbReference>
<keyword evidence="7" id="KW-1185">Reference proteome</keyword>
<dbReference type="OrthoDB" id="1735038at2759"/>
<evidence type="ECO:0000256" key="2">
    <source>
        <dbReference type="ARBA" id="ARBA00022670"/>
    </source>
</evidence>
<name>A0A9Q8L7W6_PASFU</name>
<keyword evidence="3" id="KW-0732">Signal</keyword>